<reference evidence="1 2" key="1">
    <citation type="submission" date="2019-06" db="EMBL/GenBank/DDBJ databases">
        <title>Genomic Encyclopedia of Archaeal and Bacterial Type Strains, Phase II (KMG-II): from individual species to whole genera.</title>
        <authorList>
            <person name="Goeker M."/>
        </authorList>
    </citation>
    <scope>NUCLEOTIDE SEQUENCE [LARGE SCALE GENOMIC DNA]</scope>
    <source>
        <strain evidence="1 2">DSM 24789</strain>
    </source>
</reference>
<proteinExistence type="predicted"/>
<organism evidence="1 2">
    <name type="scientific">Flavobacterium branchiophilum</name>
    <dbReference type="NCBI Taxonomy" id="55197"/>
    <lineage>
        <taxon>Bacteria</taxon>
        <taxon>Pseudomonadati</taxon>
        <taxon>Bacteroidota</taxon>
        <taxon>Flavobacteriia</taxon>
        <taxon>Flavobacteriales</taxon>
        <taxon>Flavobacteriaceae</taxon>
        <taxon>Flavobacterium</taxon>
    </lineage>
</organism>
<evidence type="ECO:0000313" key="2">
    <source>
        <dbReference type="Proteomes" id="UP000320773"/>
    </source>
</evidence>
<name>A0A543G715_9FLAO</name>
<sequence>MLFFSCTPSKPIEEAKINGYWEIQNVVLPDGSEKGYKVNESIDYFEIKNHKGFRKKVHPQLDGSYLVSDDFEDVKVIQQSGKSYLVYPKTKDTVKEEILQASEHFLVLKDAKGFEYQYNRQEPYSKK</sequence>
<comment type="caution">
    <text evidence="1">The sequence shown here is derived from an EMBL/GenBank/DDBJ whole genome shotgun (WGS) entry which is preliminary data.</text>
</comment>
<gene>
    <name evidence="1" type="ORF">BC670_2884</name>
</gene>
<accession>A0A543G715</accession>
<dbReference type="AlphaFoldDB" id="A0A543G715"/>
<dbReference type="EMBL" id="VFPJ01000001">
    <property type="protein sequence ID" value="TQM41872.1"/>
    <property type="molecule type" value="Genomic_DNA"/>
</dbReference>
<evidence type="ECO:0008006" key="3">
    <source>
        <dbReference type="Google" id="ProtNLM"/>
    </source>
</evidence>
<evidence type="ECO:0000313" key="1">
    <source>
        <dbReference type="EMBL" id="TQM41872.1"/>
    </source>
</evidence>
<dbReference type="Proteomes" id="UP000320773">
    <property type="component" value="Unassembled WGS sequence"/>
</dbReference>
<protein>
    <recommendedName>
        <fullName evidence="3">Lipocalin-like domain-containing protein</fullName>
    </recommendedName>
</protein>